<dbReference type="InterPro" id="IPR043129">
    <property type="entry name" value="ATPase_NBD"/>
</dbReference>
<dbReference type="Proteomes" id="UP000316612">
    <property type="component" value="Unassembled WGS sequence"/>
</dbReference>
<proteinExistence type="predicted"/>
<feature type="domain" description="ATPase BadF/BadG/BcrA/BcrD type" evidence="1">
    <location>
        <begin position="40"/>
        <end position="263"/>
    </location>
</feature>
<evidence type="ECO:0000259" key="1">
    <source>
        <dbReference type="Pfam" id="PF01869"/>
    </source>
</evidence>
<organism evidence="2 3">
    <name type="scientific">Glutamicibacter uratoxydans</name>
    <name type="common">Arthrobacter uratoxydans</name>
    <dbReference type="NCBI Taxonomy" id="43667"/>
    <lineage>
        <taxon>Bacteria</taxon>
        <taxon>Bacillati</taxon>
        <taxon>Actinomycetota</taxon>
        <taxon>Actinomycetes</taxon>
        <taxon>Micrococcales</taxon>
        <taxon>Micrococcaceae</taxon>
        <taxon>Glutamicibacter</taxon>
    </lineage>
</organism>
<dbReference type="EMBL" id="BJNY01000007">
    <property type="protein sequence ID" value="GED05871.1"/>
    <property type="molecule type" value="Genomic_DNA"/>
</dbReference>
<dbReference type="AlphaFoldDB" id="A0A4Y4DTR2"/>
<protein>
    <recommendedName>
        <fullName evidence="1">ATPase BadF/BadG/BcrA/BcrD type domain-containing protein</fullName>
    </recommendedName>
</protein>
<dbReference type="InterPro" id="IPR052519">
    <property type="entry name" value="Euk-type_GlcNAc_Kinase"/>
</dbReference>
<dbReference type="Gene3D" id="3.30.420.40">
    <property type="match status" value="1"/>
</dbReference>
<comment type="caution">
    <text evidence="2">The sequence shown here is derived from an EMBL/GenBank/DDBJ whole genome shotgun (WGS) entry which is preliminary data.</text>
</comment>
<dbReference type="InterPro" id="IPR002731">
    <property type="entry name" value="ATPase_BadF"/>
</dbReference>
<dbReference type="Pfam" id="PF01869">
    <property type="entry name" value="BcrAD_BadFG"/>
    <property type="match status" value="1"/>
</dbReference>
<gene>
    <name evidence="2" type="ORF">AUR04nite_14030</name>
</gene>
<dbReference type="SUPFAM" id="SSF53067">
    <property type="entry name" value="Actin-like ATPase domain"/>
    <property type="match status" value="1"/>
</dbReference>
<evidence type="ECO:0000313" key="2">
    <source>
        <dbReference type="EMBL" id="GED05871.1"/>
    </source>
</evidence>
<keyword evidence="3" id="KW-1185">Reference proteome</keyword>
<dbReference type="PANTHER" id="PTHR43190">
    <property type="entry name" value="N-ACETYL-D-GLUCOSAMINE KINASE"/>
    <property type="match status" value="1"/>
</dbReference>
<name>A0A4Y4DTR2_GLUUR</name>
<evidence type="ECO:0000313" key="3">
    <source>
        <dbReference type="Proteomes" id="UP000316612"/>
    </source>
</evidence>
<dbReference type="PANTHER" id="PTHR43190:SF3">
    <property type="entry name" value="N-ACETYL-D-GLUCOSAMINE KINASE"/>
    <property type="match status" value="1"/>
</dbReference>
<sequence>MLAIDGGQSEIRIRADRDRSRTLVLPGVLTDQPVLPQLASAIAAAKRHFGQDFDSFCIGTTGLTKTEEDPAALKSLLDLGESQRIFLAHDSVSSYLGALGEKTGVVVAAGTGVVVLGVGDSALARVDGWGSIMGDAGSGYWIGARVLQAVMREHDGRGEPTALTPIVRQHWDDLEQAYIRLQADPQKIAVVASFARHAAQLAGQDAASSRIIDEAAQELAHSAATALRRCRLLGTGDARVAGIGGVLGSQPMRLAFAAALERLAPGAVLVEPLGQGLEGIELMDQLSAGHPLRQMIRQA</sequence>
<accession>A0A4Y4DTR2</accession>
<reference evidence="2 3" key="1">
    <citation type="submission" date="2019-06" db="EMBL/GenBank/DDBJ databases">
        <title>Whole genome shotgun sequence of Glutamicibacter uratoxydans NBRC 15515.</title>
        <authorList>
            <person name="Hosoyama A."/>
            <person name="Uohara A."/>
            <person name="Ohji S."/>
            <person name="Ichikawa N."/>
        </authorList>
    </citation>
    <scope>NUCLEOTIDE SEQUENCE [LARGE SCALE GENOMIC DNA]</scope>
    <source>
        <strain evidence="2 3">NBRC 15515</strain>
    </source>
</reference>